<evidence type="ECO:0000259" key="4">
    <source>
        <dbReference type="Pfam" id="PF02752"/>
    </source>
</evidence>
<dbReference type="PANTHER" id="PTHR11792:SF18">
    <property type="entry name" value="FI20035P1"/>
    <property type="match status" value="1"/>
</dbReference>
<dbReference type="InterPro" id="IPR014753">
    <property type="entry name" value="Arrestin_N"/>
</dbReference>
<dbReference type="GO" id="GO:0002031">
    <property type="term" value="P:G protein-coupled receptor internalization"/>
    <property type="evidence" value="ECO:0007669"/>
    <property type="project" value="TreeGrafter"/>
</dbReference>
<dbReference type="InterPro" id="IPR011022">
    <property type="entry name" value="Arrestin_C-like"/>
</dbReference>
<comment type="similarity">
    <text evidence="1">Belongs to the arrestin family.</text>
</comment>
<keyword evidence="2" id="KW-0716">Sensory transduction</keyword>
<organism evidence="5 6">
    <name type="scientific">Zophobas morio</name>
    <dbReference type="NCBI Taxonomy" id="2755281"/>
    <lineage>
        <taxon>Eukaryota</taxon>
        <taxon>Metazoa</taxon>
        <taxon>Ecdysozoa</taxon>
        <taxon>Arthropoda</taxon>
        <taxon>Hexapoda</taxon>
        <taxon>Insecta</taxon>
        <taxon>Pterygota</taxon>
        <taxon>Neoptera</taxon>
        <taxon>Endopterygota</taxon>
        <taxon>Coleoptera</taxon>
        <taxon>Polyphaga</taxon>
        <taxon>Cucujiformia</taxon>
        <taxon>Tenebrionidae</taxon>
        <taxon>Zophobas</taxon>
    </lineage>
</organism>
<name>A0AA38HPK8_9CUCU</name>
<dbReference type="PRINTS" id="PR00309">
    <property type="entry name" value="ARRESTIN"/>
</dbReference>
<dbReference type="FunFam" id="2.60.40.840:FF:000004">
    <property type="entry name" value="Uncharacterized protein, isoform A"/>
    <property type="match status" value="1"/>
</dbReference>
<evidence type="ECO:0000313" key="6">
    <source>
        <dbReference type="Proteomes" id="UP001168821"/>
    </source>
</evidence>
<dbReference type="Gene3D" id="2.60.40.640">
    <property type="match status" value="1"/>
</dbReference>
<protein>
    <recommendedName>
        <fullName evidence="7">Arrestin C-terminal-like domain-containing protein</fullName>
    </recommendedName>
</protein>
<dbReference type="Pfam" id="PF02752">
    <property type="entry name" value="Arrestin_C"/>
    <property type="match status" value="1"/>
</dbReference>
<dbReference type="InterPro" id="IPR011021">
    <property type="entry name" value="Arrestin-like_N"/>
</dbReference>
<feature type="domain" description="Arrestin-like N-terminal" evidence="3">
    <location>
        <begin position="70"/>
        <end position="223"/>
    </location>
</feature>
<evidence type="ECO:0000313" key="5">
    <source>
        <dbReference type="EMBL" id="KAJ3641353.1"/>
    </source>
</evidence>
<reference evidence="5" key="1">
    <citation type="journal article" date="2023" name="G3 (Bethesda)">
        <title>Whole genome assemblies of Zophobas morio and Tenebrio molitor.</title>
        <authorList>
            <person name="Kaur S."/>
            <person name="Stinson S.A."/>
            <person name="diCenzo G.C."/>
        </authorList>
    </citation>
    <scope>NUCLEOTIDE SEQUENCE</scope>
    <source>
        <strain evidence="5">QUZm001</strain>
    </source>
</reference>
<evidence type="ECO:0008006" key="7">
    <source>
        <dbReference type="Google" id="ProtNLM"/>
    </source>
</evidence>
<proteinExistence type="inferred from homology"/>
<evidence type="ECO:0000256" key="1">
    <source>
        <dbReference type="ARBA" id="ARBA00005298"/>
    </source>
</evidence>
<dbReference type="SUPFAM" id="SSF81296">
    <property type="entry name" value="E set domains"/>
    <property type="match status" value="2"/>
</dbReference>
<dbReference type="InterPro" id="IPR000698">
    <property type="entry name" value="Arrestin"/>
</dbReference>
<dbReference type="InterPro" id="IPR014752">
    <property type="entry name" value="Arrestin-like_C"/>
</dbReference>
<accession>A0AA38HPK8</accession>
<dbReference type="PANTHER" id="PTHR11792">
    <property type="entry name" value="ARRESTIN"/>
    <property type="match status" value="1"/>
</dbReference>
<feature type="domain" description="Arrestin C-terminal-like" evidence="4">
    <location>
        <begin position="368"/>
        <end position="408"/>
    </location>
</feature>
<comment type="caution">
    <text evidence="5">The sequence shown here is derived from an EMBL/GenBank/DDBJ whole genome shotgun (WGS) entry which is preliminary data.</text>
</comment>
<keyword evidence="6" id="KW-1185">Reference proteome</keyword>
<dbReference type="Proteomes" id="UP001168821">
    <property type="component" value="Unassembled WGS sequence"/>
</dbReference>
<dbReference type="Gene3D" id="2.60.40.840">
    <property type="match status" value="1"/>
</dbReference>
<evidence type="ECO:0000259" key="3">
    <source>
        <dbReference type="Pfam" id="PF00339"/>
    </source>
</evidence>
<dbReference type="GO" id="GO:0007165">
    <property type="term" value="P:signal transduction"/>
    <property type="evidence" value="ECO:0007669"/>
    <property type="project" value="InterPro"/>
</dbReference>
<dbReference type="GO" id="GO:0001664">
    <property type="term" value="F:G protein-coupled receptor binding"/>
    <property type="evidence" value="ECO:0007669"/>
    <property type="project" value="TreeGrafter"/>
</dbReference>
<dbReference type="AlphaFoldDB" id="A0AA38HPK8"/>
<evidence type="ECO:0000256" key="2">
    <source>
        <dbReference type="ARBA" id="ARBA00022606"/>
    </source>
</evidence>
<dbReference type="Pfam" id="PF00339">
    <property type="entry name" value="Arrestin_N"/>
    <property type="match status" value="1"/>
</dbReference>
<dbReference type="InterPro" id="IPR014756">
    <property type="entry name" value="Ig_E-set"/>
</dbReference>
<gene>
    <name evidence="5" type="ORF">Zmor_027864</name>
</gene>
<dbReference type="EMBL" id="JALNTZ010000009">
    <property type="protein sequence ID" value="KAJ3641353.1"/>
    <property type="molecule type" value="Genomic_DNA"/>
</dbReference>
<dbReference type="GO" id="GO:0005737">
    <property type="term" value="C:cytoplasm"/>
    <property type="evidence" value="ECO:0007669"/>
    <property type="project" value="TreeGrafter"/>
</dbReference>
<sequence length="408" mass="45719">MCVYYMTFPVYPPPFCDIDISQQSSDRYWGKLNFSQEFKAFVIGNKAEPSGDSLSSQRVFKKSSPNNKLTMYLSSRDLVVSAGRIDRLQGVLLVDPEFVENRKVYGQITLTFRYGREDEEVMGLKFCNEAIMCLAQLYPPHPTALPPEGNTPLQDALLKRLGSNAYAFSMEITPLAPPSVQLVPAKEYNGAPIGTSYDVRAYVGKSSFILDSIPADRADEKFHRKTTVRMGIRVVQRAYAPPSPHLYNPRNLSKGKKTLFGCKSAPLEVKFPKEQQNKARSMEIGLEQKTDETPTHAPTKNRLLAVAGDEERDDSLSKNWGIFDVLNEQHIQDNFRSLCGGKRPSLAAYLAGVPPPSAEVEKPFLLSEGKVHLLASLDKAIYSHGEEMHVFVQIKNQSNKTVKRIKVR</sequence>